<dbReference type="KEGG" id="ssan:NX02_04465"/>
<dbReference type="EMBL" id="CP006644">
    <property type="protein sequence ID" value="AHE52637.1"/>
    <property type="molecule type" value="Genomic_DNA"/>
</dbReference>
<dbReference type="Proteomes" id="UP000018851">
    <property type="component" value="Chromosome"/>
</dbReference>
<organism evidence="2 3">
    <name type="scientific">Sphingomonas sanxanigenens DSM 19645 = NX02</name>
    <dbReference type="NCBI Taxonomy" id="1123269"/>
    <lineage>
        <taxon>Bacteria</taxon>
        <taxon>Pseudomonadati</taxon>
        <taxon>Pseudomonadota</taxon>
        <taxon>Alphaproteobacteria</taxon>
        <taxon>Sphingomonadales</taxon>
        <taxon>Sphingomonadaceae</taxon>
        <taxon>Sphingomonas</taxon>
    </lineage>
</organism>
<gene>
    <name evidence="2" type="ORF">NX02_04465</name>
</gene>
<evidence type="ECO:0000313" key="3">
    <source>
        <dbReference type="Proteomes" id="UP000018851"/>
    </source>
</evidence>
<evidence type="ECO:0000313" key="2">
    <source>
        <dbReference type="EMBL" id="AHE52637.1"/>
    </source>
</evidence>
<dbReference type="AlphaFoldDB" id="W0A832"/>
<name>W0A832_9SPHN</name>
<dbReference type="InterPro" id="IPR032494">
    <property type="entry name" value="Phage_TTP_N"/>
</dbReference>
<reference evidence="2 3" key="1">
    <citation type="submission" date="2013-07" db="EMBL/GenBank/DDBJ databases">
        <title>Completed genome of Sphingomonas sanxanigenens NX02.</title>
        <authorList>
            <person name="Ma T."/>
            <person name="Huang H."/>
            <person name="Wu M."/>
            <person name="Li X."/>
            <person name="Li G."/>
        </authorList>
    </citation>
    <scope>NUCLEOTIDE SEQUENCE [LARGE SCALE GENOMIC DNA]</scope>
    <source>
        <strain evidence="2 3">NX02</strain>
    </source>
</reference>
<sequence length="143" mass="14851">MTGVLGYGTALYLTNAAAALQKVLGLTNVNRPNLTVETVDTTTHDSPDAVREFIAGLADPGELSATIHYEPGSATDDLILEHLASREKRPFNIVTIGAAGATENNEGVIILTSYEPDDAPIDGVRTATVTGKVSGAITQEATA</sequence>
<dbReference type="eggNOG" id="ENOG5033BE4">
    <property type="taxonomic scope" value="Bacteria"/>
</dbReference>
<dbReference type="OrthoDB" id="4206561at2"/>
<dbReference type="Pfam" id="PF16461">
    <property type="entry name" value="Phage_TTP_12"/>
    <property type="match status" value="1"/>
</dbReference>
<dbReference type="RefSeq" id="WP_025290938.1">
    <property type="nucleotide sequence ID" value="NZ_CP006644.1"/>
</dbReference>
<protein>
    <recommendedName>
        <fullName evidence="1">Lambda phage tail tube protein N-terminal domain-containing protein</fullName>
    </recommendedName>
</protein>
<accession>W0A832</accession>
<keyword evidence="3" id="KW-1185">Reference proteome</keyword>
<dbReference type="PATRIC" id="fig|1123269.5.peg.869"/>
<dbReference type="Gene3D" id="4.10.410.40">
    <property type="match status" value="1"/>
</dbReference>
<dbReference type="STRING" id="1123269.NX02_04465"/>
<evidence type="ECO:0000259" key="1">
    <source>
        <dbReference type="Pfam" id="PF16461"/>
    </source>
</evidence>
<proteinExistence type="predicted"/>
<feature type="domain" description="Lambda phage tail tube protein N-terminal" evidence="1">
    <location>
        <begin position="20"/>
        <end position="136"/>
    </location>
</feature>
<dbReference type="HOGENOM" id="CLU_1833938_0_0_5"/>